<sequence>MSSDTGCVSCGAFIISYAGTDASAICVMGGRSVIWGGVSHAVGKTLASFRVVWLTFFRGRTNKLIFPTDSGFWKPTLLEFWSYLLLGIHPQFNS</sequence>
<evidence type="ECO:0000313" key="2">
    <source>
        <dbReference type="Proteomes" id="UP001054945"/>
    </source>
</evidence>
<keyword evidence="2" id="KW-1185">Reference proteome</keyword>
<dbReference type="EMBL" id="BPLR01002698">
    <property type="protein sequence ID" value="GIX76880.1"/>
    <property type="molecule type" value="Genomic_DNA"/>
</dbReference>
<evidence type="ECO:0000313" key="1">
    <source>
        <dbReference type="EMBL" id="GIX76880.1"/>
    </source>
</evidence>
<dbReference type="Proteomes" id="UP001054945">
    <property type="component" value="Unassembled WGS sequence"/>
</dbReference>
<dbReference type="AlphaFoldDB" id="A0AAV4MYS7"/>
<accession>A0AAV4MYS7</accession>
<name>A0AAV4MYS7_CAEEX</name>
<organism evidence="1 2">
    <name type="scientific">Caerostris extrusa</name>
    <name type="common">Bark spider</name>
    <name type="synonym">Caerostris bankana</name>
    <dbReference type="NCBI Taxonomy" id="172846"/>
    <lineage>
        <taxon>Eukaryota</taxon>
        <taxon>Metazoa</taxon>
        <taxon>Ecdysozoa</taxon>
        <taxon>Arthropoda</taxon>
        <taxon>Chelicerata</taxon>
        <taxon>Arachnida</taxon>
        <taxon>Araneae</taxon>
        <taxon>Araneomorphae</taxon>
        <taxon>Entelegynae</taxon>
        <taxon>Araneoidea</taxon>
        <taxon>Araneidae</taxon>
        <taxon>Caerostris</taxon>
    </lineage>
</organism>
<comment type="caution">
    <text evidence="1">The sequence shown here is derived from an EMBL/GenBank/DDBJ whole genome shotgun (WGS) entry which is preliminary data.</text>
</comment>
<reference evidence="1 2" key="1">
    <citation type="submission" date="2021-06" db="EMBL/GenBank/DDBJ databases">
        <title>Caerostris extrusa draft genome.</title>
        <authorList>
            <person name="Kono N."/>
            <person name="Arakawa K."/>
        </authorList>
    </citation>
    <scope>NUCLEOTIDE SEQUENCE [LARGE SCALE GENOMIC DNA]</scope>
</reference>
<protein>
    <submittedName>
        <fullName evidence="1">Uncharacterized protein</fullName>
    </submittedName>
</protein>
<gene>
    <name evidence="1" type="ORF">CEXT_238281</name>
</gene>
<proteinExistence type="predicted"/>